<dbReference type="GO" id="GO:0000287">
    <property type="term" value="F:magnesium ion binding"/>
    <property type="evidence" value="ECO:0007669"/>
    <property type="project" value="InterPro"/>
</dbReference>
<dbReference type="PANTHER" id="PTHR11902:SF1">
    <property type="entry name" value="ENOLASE"/>
    <property type="match status" value="1"/>
</dbReference>
<dbReference type="InterPro" id="IPR036849">
    <property type="entry name" value="Enolase-like_C_sf"/>
</dbReference>
<dbReference type="Pfam" id="PF01936">
    <property type="entry name" value="NYN"/>
    <property type="match status" value="1"/>
</dbReference>
<dbReference type="InterPro" id="IPR020810">
    <property type="entry name" value="Enolase_C"/>
</dbReference>
<reference evidence="7" key="1">
    <citation type="submission" date="2016-07" db="EMBL/GenBank/DDBJ databases">
        <title>De novo transcriptome assembly of four accessions of the metal hyperaccumulator plant Noccaea caerulescens.</title>
        <authorList>
            <person name="Blande D."/>
            <person name="Halimaa P."/>
            <person name="Tervahauta A.I."/>
            <person name="Aarts M.G."/>
            <person name="Karenlampi S.O."/>
        </authorList>
    </citation>
    <scope>NUCLEOTIDE SEQUENCE</scope>
</reference>
<keyword evidence="5" id="KW-0456">Lyase</keyword>
<dbReference type="GO" id="GO:0004634">
    <property type="term" value="F:phosphopyruvate hydratase activity"/>
    <property type="evidence" value="ECO:0007669"/>
    <property type="project" value="UniProtKB-EC"/>
</dbReference>
<evidence type="ECO:0000259" key="6">
    <source>
        <dbReference type="SMART" id="SM01192"/>
    </source>
</evidence>
<evidence type="ECO:0000256" key="2">
    <source>
        <dbReference type="ARBA" id="ARBA00009604"/>
    </source>
</evidence>
<evidence type="ECO:0000256" key="5">
    <source>
        <dbReference type="ARBA" id="ARBA00023239"/>
    </source>
</evidence>
<dbReference type="GO" id="GO:0006096">
    <property type="term" value="P:glycolytic process"/>
    <property type="evidence" value="ECO:0007669"/>
    <property type="project" value="UniProtKB-UniPathway"/>
</dbReference>
<dbReference type="InterPro" id="IPR029017">
    <property type="entry name" value="Enolase-like_N"/>
</dbReference>
<dbReference type="PANTHER" id="PTHR11902">
    <property type="entry name" value="ENOLASE"/>
    <property type="match status" value="1"/>
</dbReference>
<dbReference type="InterPro" id="IPR021139">
    <property type="entry name" value="NYN"/>
</dbReference>
<feature type="domain" description="Enolase C-terminal TIM barrel" evidence="6">
    <location>
        <begin position="143"/>
        <end position="414"/>
    </location>
</feature>
<gene>
    <name evidence="7" type="ORF">MP_TR18971_c1_g1_i1_g.54318</name>
</gene>
<evidence type="ECO:0000256" key="1">
    <source>
        <dbReference type="ARBA" id="ARBA00005031"/>
    </source>
</evidence>
<comment type="similarity">
    <text evidence="2">Belongs to the enolase family.</text>
</comment>
<name>A0A1J3K5B2_NOCCA</name>
<evidence type="ECO:0000256" key="3">
    <source>
        <dbReference type="ARBA" id="ARBA00012058"/>
    </source>
</evidence>
<dbReference type="SMART" id="SM01192">
    <property type="entry name" value="Enolase_C"/>
    <property type="match status" value="1"/>
</dbReference>
<dbReference type="EMBL" id="GEVM01006071">
    <property type="protein sequence ID" value="JAU99867.1"/>
    <property type="molecule type" value="Transcribed_RNA"/>
</dbReference>
<dbReference type="InterPro" id="IPR000941">
    <property type="entry name" value="Enolase"/>
</dbReference>
<dbReference type="Gene3D" id="3.20.20.120">
    <property type="entry name" value="Enolase-like C-terminal domain"/>
    <property type="match status" value="1"/>
</dbReference>
<accession>A0A1J3K5B2</accession>
<keyword evidence="4" id="KW-0324">Glycolysis</keyword>
<evidence type="ECO:0000256" key="4">
    <source>
        <dbReference type="ARBA" id="ARBA00023152"/>
    </source>
</evidence>
<dbReference type="AlphaFoldDB" id="A0A1J3K5B2"/>
<evidence type="ECO:0000313" key="7">
    <source>
        <dbReference type="EMBL" id="JAU99867.1"/>
    </source>
</evidence>
<sequence>MELEEELESVNATITSVKAELMEGAKTTLLLLIGLSSGQEVKATFPGGCEADLAPVVSWVNDILGPKIHGTQPACDHGHIDELITEQFENSKKRKLPDPEKIPDNLKKLASLVLSLAVCKAGASVLGVSVFKRIASLCGDSKKFYSPIPSFKLINASNDLAFMIIPALAQTFEKALNMAAEVYEELKSLIKERNVGATLRESGELYIDLPVIESYLNLLNSAIDRAKYKGMVGIGIDVSASRTYNVANKIYAGTLFRPRNISGSDILHMYNQYIKERSVISIEDAFHQSDKSSYAMLEETEVQIVHPKKLILGAALLKSKKTPQVLLWKLEQSTTLSQCIRNCNNAKKDGWEVILRDEGRFFQEFVYDLCIGMQLGQIKTGAPSDPKHYYRVVEIESDELKEDGIYRGATFRKPVLFSQFRSKWNRSAKTDVWWDVENTKFPRGSDPSKFRQRLERGLRKKGFTGGVGFIRAVAANKILIRNGETLDQSHLPGIDYHFIEGKEGVKNACDDWIKNDINDWNEDRSSSTPQNAMLISGDGWFESDLGNVQDKNGFVMTCSRDQCFSTKINDFGNENWGLFDLLGKE</sequence>
<protein>
    <recommendedName>
        <fullName evidence="3">phosphopyruvate hydratase</fullName>
        <ecNumber evidence="3">4.2.1.11</ecNumber>
    </recommendedName>
</protein>
<dbReference type="GO" id="GO:0000015">
    <property type="term" value="C:phosphopyruvate hydratase complex"/>
    <property type="evidence" value="ECO:0007669"/>
    <property type="project" value="InterPro"/>
</dbReference>
<organism evidence="7">
    <name type="scientific">Noccaea caerulescens</name>
    <name type="common">Alpine penny-cress</name>
    <name type="synonym">Thlaspi caerulescens</name>
    <dbReference type="NCBI Taxonomy" id="107243"/>
    <lineage>
        <taxon>Eukaryota</taxon>
        <taxon>Viridiplantae</taxon>
        <taxon>Streptophyta</taxon>
        <taxon>Embryophyta</taxon>
        <taxon>Tracheophyta</taxon>
        <taxon>Spermatophyta</taxon>
        <taxon>Magnoliopsida</taxon>
        <taxon>eudicotyledons</taxon>
        <taxon>Gunneridae</taxon>
        <taxon>Pentapetalae</taxon>
        <taxon>rosids</taxon>
        <taxon>malvids</taxon>
        <taxon>Brassicales</taxon>
        <taxon>Brassicaceae</taxon>
        <taxon>Coluteocarpeae</taxon>
        <taxon>Noccaea</taxon>
    </lineage>
</organism>
<comment type="pathway">
    <text evidence="1">Carbohydrate degradation; glycolysis; pyruvate from D-glyceraldehyde 3-phosphate: step 4/5.</text>
</comment>
<dbReference type="SUPFAM" id="SSF54826">
    <property type="entry name" value="Enolase N-terminal domain-like"/>
    <property type="match status" value="1"/>
</dbReference>
<dbReference type="Pfam" id="PF00113">
    <property type="entry name" value="Enolase_C"/>
    <property type="match status" value="1"/>
</dbReference>
<proteinExistence type="inferred from homology"/>
<dbReference type="EC" id="4.2.1.11" evidence="3"/>
<dbReference type="UniPathway" id="UPA00109">
    <property type="reaction ID" value="UER00187"/>
</dbReference>
<dbReference type="Gene3D" id="3.30.390.10">
    <property type="entry name" value="Enolase-like, N-terminal domain"/>
    <property type="match status" value="1"/>
</dbReference>
<dbReference type="GO" id="GO:0004540">
    <property type="term" value="F:RNA nuclease activity"/>
    <property type="evidence" value="ECO:0007669"/>
    <property type="project" value="InterPro"/>
</dbReference>
<dbReference type="SUPFAM" id="SSF51604">
    <property type="entry name" value="Enolase C-terminal domain-like"/>
    <property type="match status" value="1"/>
</dbReference>